<dbReference type="RefSeq" id="WP_110711765.1">
    <property type="nucleotide sequence ID" value="NZ_CP029773.1"/>
</dbReference>
<dbReference type="AlphaFoldDB" id="A0AAI9BZD2"/>
<gene>
    <name evidence="2" type="ORF">QEG23_000678</name>
</gene>
<feature type="transmembrane region" description="Helical" evidence="1">
    <location>
        <begin position="157"/>
        <end position="186"/>
    </location>
</feature>
<dbReference type="EMBL" id="ABLOJW010000003">
    <property type="protein sequence ID" value="EKT4091198.1"/>
    <property type="molecule type" value="Genomic_DNA"/>
</dbReference>
<sequence length="203" mass="21593">MMFGNGGVSLLIGGLGLAAVLILGARLVRRVSAGDPSGQHWLLRTLALLSPACVIASLAVSMIGPHLLQHRHGTSTTMGLVTSALVLMFIGAFTAPVAWRVAVQQRLRRSAATLPFFHASTASLWLLYALCAMYMPLAKAAEPALLPWLEHEGLLQSVALGVITVLHTAMKAVLLTLPVMAVRALLTRNRRGSKAEIPRPSPL</sequence>
<dbReference type="Proteomes" id="UP001218208">
    <property type="component" value="Unassembled WGS sequence"/>
</dbReference>
<evidence type="ECO:0000256" key="1">
    <source>
        <dbReference type="SAM" id="Phobius"/>
    </source>
</evidence>
<keyword evidence="1" id="KW-0812">Transmembrane</keyword>
<evidence type="ECO:0008006" key="4">
    <source>
        <dbReference type="Google" id="ProtNLM"/>
    </source>
</evidence>
<evidence type="ECO:0000313" key="2">
    <source>
        <dbReference type="EMBL" id="EKT4091198.1"/>
    </source>
</evidence>
<feature type="transmembrane region" description="Helical" evidence="1">
    <location>
        <begin position="80"/>
        <end position="102"/>
    </location>
</feature>
<feature type="transmembrane region" description="Helical" evidence="1">
    <location>
        <begin position="6"/>
        <end position="25"/>
    </location>
</feature>
<keyword evidence="1" id="KW-0472">Membrane</keyword>
<accession>A0AAI9BZD2</accession>
<proteinExistence type="predicted"/>
<comment type="caution">
    <text evidence="2">The sequence shown here is derived from an EMBL/GenBank/DDBJ whole genome shotgun (WGS) entry which is preliminary data.</text>
</comment>
<name>A0AAI9BZD2_STEMA</name>
<protein>
    <recommendedName>
        <fullName evidence="4">Transmembrane protein</fullName>
    </recommendedName>
</protein>
<evidence type="ECO:0000313" key="3">
    <source>
        <dbReference type="Proteomes" id="UP001218208"/>
    </source>
</evidence>
<reference evidence="2" key="1">
    <citation type="submission" date="2022-07" db="EMBL/GenBank/DDBJ databases">
        <authorList>
            <consortium name="DAFM: The Division of Animal and Food Microbiology"/>
        </authorList>
    </citation>
    <scope>NUCLEOTIDE SEQUENCE</scope>
    <source>
        <strain evidence="2">19MO01SH01-2</strain>
    </source>
</reference>
<keyword evidence="1" id="KW-1133">Transmembrane helix</keyword>
<feature type="transmembrane region" description="Helical" evidence="1">
    <location>
        <begin position="114"/>
        <end position="137"/>
    </location>
</feature>
<feature type="transmembrane region" description="Helical" evidence="1">
    <location>
        <begin position="46"/>
        <end position="68"/>
    </location>
</feature>
<organism evidence="2 3">
    <name type="scientific">Stenotrophomonas maltophilia</name>
    <name type="common">Pseudomonas maltophilia</name>
    <name type="synonym">Xanthomonas maltophilia</name>
    <dbReference type="NCBI Taxonomy" id="40324"/>
    <lineage>
        <taxon>Bacteria</taxon>
        <taxon>Pseudomonadati</taxon>
        <taxon>Pseudomonadota</taxon>
        <taxon>Gammaproteobacteria</taxon>
        <taxon>Lysobacterales</taxon>
        <taxon>Lysobacteraceae</taxon>
        <taxon>Stenotrophomonas</taxon>
        <taxon>Stenotrophomonas maltophilia group</taxon>
    </lineage>
</organism>